<organism evidence="1 2">
    <name type="scientific">Riemerella anatipestifer</name>
    <name type="common">Moraxella anatipestifer</name>
    <dbReference type="NCBI Taxonomy" id="34085"/>
    <lineage>
        <taxon>Bacteria</taxon>
        <taxon>Pseudomonadati</taxon>
        <taxon>Bacteroidota</taxon>
        <taxon>Flavobacteriia</taxon>
        <taxon>Flavobacteriales</taxon>
        <taxon>Weeksellaceae</taxon>
        <taxon>Riemerella</taxon>
    </lineage>
</organism>
<name>A0AAP6HEM1_RIEAN</name>
<sequence length="86" mass="9997">MKTKAIIITAILLIGAFLFFFKIEQQPYKYTVVDKIVGTRYTPAYYIIIKDEITGEIDEKQVDVEDYATLKKGKTYISEKLVIKLR</sequence>
<accession>A0AAP6HEM1</accession>
<protein>
    <submittedName>
        <fullName evidence="1">Uncharacterized protein</fullName>
    </submittedName>
</protein>
<dbReference type="EMBL" id="JAQZHK010000004">
    <property type="protein sequence ID" value="MDY3512749.1"/>
    <property type="molecule type" value="Genomic_DNA"/>
</dbReference>
<gene>
    <name evidence="1" type="ORF">PG303_05915</name>
</gene>
<reference evidence="1" key="1">
    <citation type="submission" date="2023-01" db="EMBL/GenBank/DDBJ databases">
        <title>Genome-based studies on antimicrobial resistance profiles of Riemerella anatipestifer in China, 1994 to 2021.</title>
        <authorList>
            <person name="Yang Z."/>
            <person name="Zhu D."/>
        </authorList>
    </citation>
    <scope>NUCLEOTIDE SEQUENCE</scope>
    <source>
        <strain evidence="1">RCAD1218</strain>
    </source>
</reference>
<comment type="caution">
    <text evidence="1">The sequence shown here is derived from an EMBL/GenBank/DDBJ whole genome shotgun (WGS) entry which is preliminary data.</text>
</comment>
<dbReference type="AlphaFoldDB" id="A0AAP6HEM1"/>
<proteinExistence type="predicted"/>
<evidence type="ECO:0000313" key="1">
    <source>
        <dbReference type="EMBL" id="MDY3512749.1"/>
    </source>
</evidence>
<dbReference type="Proteomes" id="UP001284033">
    <property type="component" value="Unassembled WGS sequence"/>
</dbReference>
<evidence type="ECO:0000313" key="2">
    <source>
        <dbReference type="Proteomes" id="UP001284033"/>
    </source>
</evidence>